<evidence type="ECO:0000313" key="4">
    <source>
        <dbReference type="EMBL" id="MDQ0546856.1"/>
    </source>
</evidence>
<dbReference type="RefSeq" id="WP_007564140.1">
    <property type="nucleotide sequence ID" value="NZ_JARVWR010000020.1"/>
</dbReference>
<comment type="caution">
    <text evidence="4">The sequence shown here is derived from an EMBL/GenBank/DDBJ whole genome shotgun (WGS) entry which is preliminary data.</text>
</comment>
<accession>A0AAJ1TTG2</accession>
<feature type="region of interest" description="Disordered" evidence="1">
    <location>
        <begin position="114"/>
        <end position="166"/>
    </location>
</feature>
<evidence type="ECO:0000256" key="1">
    <source>
        <dbReference type="SAM" id="MobiDB-lite"/>
    </source>
</evidence>
<dbReference type="Pfam" id="PF11604">
    <property type="entry name" value="CusF_Ec"/>
    <property type="match status" value="1"/>
</dbReference>
<organism evidence="4 5">
    <name type="scientific">Methylobacterium brachiatum</name>
    <dbReference type="NCBI Taxonomy" id="269660"/>
    <lineage>
        <taxon>Bacteria</taxon>
        <taxon>Pseudomonadati</taxon>
        <taxon>Pseudomonadota</taxon>
        <taxon>Alphaproteobacteria</taxon>
        <taxon>Hyphomicrobiales</taxon>
        <taxon>Methylobacteriaceae</taxon>
        <taxon>Methylobacterium</taxon>
    </lineage>
</organism>
<dbReference type="InterPro" id="IPR005183">
    <property type="entry name" value="DUF305_CopM-like"/>
</dbReference>
<dbReference type="InterPro" id="IPR012347">
    <property type="entry name" value="Ferritin-like"/>
</dbReference>
<keyword evidence="2" id="KW-0732">Signal</keyword>
<dbReference type="InterPro" id="IPR042230">
    <property type="entry name" value="CusF_sf"/>
</dbReference>
<proteinExistence type="predicted"/>
<dbReference type="AlphaFoldDB" id="A0AAJ1TTG2"/>
<evidence type="ECO:0000259" key="3">
    <source>
        <dbReference type="Pfam" id="PF03713"/>
    </source>
</evidence>
<dbReference type="Gene3D" id="2.40.50.320">
    <property type="entry name" value="Copper binding periplasmic protein CusF"/>
    <property type="match status" value="1"/>
</dbReference>
<evidence type="ECO:0000313" key="5">
    <source>
        <dbReference type="Proteomes" id="UP001223420"/>
    </source>
</evidence>
<name>A0AAJ1TTG2_9HYPH</name>
<feature type="chain" id="PRO_5042494456" evidence="2">
    <location>
        <begin position="23"/>
        <end position="240"/>
    </location>
</feature>
<dbReference type="InterPro" id="IPR021647">
    <property type="entry name" value="CusF_Ec"/>
</dbReference>
<feature type="compositionally biased region" description="Low complexity" evidence="1">
    <location>
        <begin position="137"/>
        <end position="165"/>
    </location>
</feature>
<dbReference type="EMBL" id="JAUSWL010000018">
    <property type="protein sequence ID" value="MDQ0546856.1"/>
    <property type="molecule type" value="Genomic_DNA"/>
</dbReference>
<gene>
    <name evidence="4" type="ORF">QO001_005808</name>
</gene>
<protein>
    <submittedName>
        <fullName evidence="4">Cu/Ag efflux protein CusF</fullName>
    </submittedName>
</protein>
<evidence type="ECO:0000256" key="2">
    <source>
        <dbReference type="SAM" id="SignalP"/>
    </source>
</evidence>
<sequence>MKRTIALATLTTALLMAAAPFALERAAQAQPARGAAGEFERVRSVMSDRFKNTKLTGDPDKDFAALLVASFEETLFLAKAQLNYGGDRQLREIAEKIQDEQQPRIDALKKWQVRRQQPDYQAQPNEAASGTGPLDRQAQAGAGQPPAQPDTAPAAPAPAASAAPANTPLVSGTVQKIDEAAGKVTLDHERIPNIDMDAMTMAYKVQDPALLKGFKPGEKVRFSADRINGSIAITRIQKAR</sequence>
<reference evidence="4" key="1">
    <citation type="submission" date="2023-07" db="EMBL/GenBank/DDBJ databases">
        <title>Genomic Encyclopedia of Type Strains, Phase IV (KMG-IV): sequencing the most valuable type-strain genomes for metagenomic binning, comparative biology and taxonomic classification.</title>
        <authorList>
            <person name="Goeker M."/>
        </authorList>
    </citation>
    <scope>NUCLEOTIDE SEQUENCE</scope>
    <source>
        <strain evidence="4">DSM 19569</strain>
    </source>
</reference>
<dbReference type="Gene3D" id="1.20.1260.10">
    <property type="match status" value="1"/>
</dbReference>
<dbReference type="Pfam" id="PF03713">
    <property type="entry name" value="DUF305"/>
    <property type="match status" value="1"/>
</dbReference>
<feature type="domain" description="DUF305" evidence="3">
    <location>
        <begin position="60"/>
        <end position="132"/>
    </location>
</feature>
<feature type="compositionally biased region" description="Polar residues" evidence="1">
    <location>
        <begin position="114"/>
        <end position="128"/>
    </location>
</feature>
<feature type="signal peptide" evidence="2">
    <location>
        <begin position="1"/>
        <end position="22"/>
    </location>
</feature>
<dbReference type="Proteomes" id="UP001223420">
    <property type="component" value="Unassembled WGS sequence"/>
</dbReference>